<evidence type="ECO:0000256" key="4">
    <source>
        <dbReference type="ARBA" id="ARBA00022692"/>
    </source>
</evidence>
<protein>
    <submittedName>
        <fullName evidence="10">Energy-coupling factor ABC transporter permease</fullName>
    </submittedName>
</protein>
<evidence type="ECO:0000256" key="2">
    <source>
        <dbReference type="ARBA" id="ARBA00022448"/>
    </source>
</evidence>
<comment type="caution">
    <text evidence="10">The sequence shown here is derived from an EMBL/GenBank/DDBJ whole genome shotgun (WGS) entry which is preliminary data.</text>
</comment>
<dbReference type="EMBL" id="JADFUA010000006">
    <property type="protein sequence ID" value="MBE9610023.1"/>
    <property type="molecule type" value="Genomic_DNA"/>
</dbReference>
<keyword evidence="3" id="KW-1003">Cell membrane</keyword>
<keyword evidence="4 7" id="KW-0812">Transmembrane</keyword>
<feature type="domain" description="PDGLE" evidence="9">
    <location>
        <begin position="213"/>
        <end position="291"/>
    </location>
</feature>
<evidence type="ECO:0000256" key="6">
    <source>
        <dbReference type="ARBA" id="ARBA00023136"/>
    </source>
</evidence>
<keyword evidence="6 7" id="KW-0472">Membrane</keyword>
<comment type="subcellular location">
    <subcellularLocation>
        <location evidence="1">Cell membrane</location>
        <topology evidence="1">Multi-pass membrane protein</topology>
    </subcellularLocation>
</comment>
<reference evidence="10 11" key="1">
    <citation type="submission" date="2020-10" db="EMBL/GenBank/DDBJ databases">
        <title>The genome sequence of Chitinilyticum litopenaei 4Y14.</title>
        <authorList>
            <person name="Liu Y."/>
        </authorList>
    </citation>
    <scope>NUCLEOTIDE SEQUENCE [LARGE SCALE GENOMIC DNA]</scope>
    <source>
        <strain evidence="10 11">4Y14</strain>
    </source>
</reference>
<keyword evidence="2" id="KW-0813">Transport</keyword>
<keyword evidence="5 7" id="KW-1133">Transmembrane helix</keyword>
<evidence type="ECO:0000256" key="5">
    <source>
        <dbReference type="ARBA" id="ARBA00022989"/>
    </source>
</evidence>
<feature type="transmembrane region" description="Helical" evidence="7">
    <location>
        <begin position="176"/>
        <end position="195"/>
    </location>
</feature>
<name>A0A8J7FIE7_9NEIS</name>
<dbReference type="GO" id="GO:0005886">
    <property type="term" value="C:plasma membrane"/>
    <property type="evidence" value="ECO:0007669"/>
    <property type="project" value="UniProtKB-SubCell"/>
</dbReference>
<feature type="transmembrane region" description="Helical" evidence="7">
    <location>
        <begin position="72"/>
        <end position="97"/>
    </location>
</feature>
<evidence type="ECO:0000259" key="9">
    <source>
        <dbReference type="Pfam" id="PF13190"/>
    </source>
</evidence>
<dbReference type="InterPro" id="IPR025937">
    <property type="entry name" value="PDGLE_dom"/>
</dbReference>
<evidence type="ECO:0000256" key="7">
    <source>
        <dbReference type="SAM" id="Phobius"/>
    </source>
</evidence>
<dbReference type="InterPro" id="IPR002751">
    <property type="entry name" value="CbiM/NikMN"/>
</dbReference>
<dbReference type="Pfam" id="PF13190">
    <property type="entry name" value="PDGLE"/>
    <property type="match status" value="1"/>
</dbReference>
<dbReference type="Pfam" id="PF01891">
    <property type="entry name" value="CbiM"/>
    <property type="match status" value="1"/>
</dbReference>
<sequence>MHIPTEMLHGSVCSVSAALAIAGIALAAHAARKSPQQPGVLRFAAVSALIFVAQMLNFPVAGGTSGHLLGGVLAAALLGVPFGVLAIALVLGVQALLFADGGLAALGANVLVMALLGAGAGGMLNRWLQQRGLSQHMALLLAAWLSVLLAAAMCSFLLALGGVADWSSVLPAMLGVHARIGAGEALLTALLVPLFAGKRSEAGNWQALLPVLGGVLVALLLSPLASSQPDGLEWVAQQYGFLRESAPLFVSPLADYNVAALGESFWSTVLAGLAGVLAVAVAGGVLAWPLHRRRMWIAA</sequence>
<keyword evidence="8" id="KW-0732">Signal</keyword>
<feature type="transmembrane region" description="Helical" evidence="7">
    <location>
        <begin position="103"/>
        <end position="125"/>
    </location>
</feature>
<accession>A0A8J7FIE7</accession>
<evidence type="ECO:0000256" key="3">
    <source>
        <dbReference type="ARBA" id="ARBA00022475"/>
    </source>
</evidence>
<keyword evidence="11" id="KW-1185">Reference proteome</keyword>
<evidence type="ECO:0000313" key="11">
    <source>
        <dbReference type="Proteomes" id="UP000604481"/>
    </source>
</evidence>
<dbReference type="GO" id="GO:0000041">
    <property type="term" value="P:transition metal ion transport"/>
    <property type="evidence" value="ECO:0007669"/>
    <property type="project" value="InterPro"/>
</dbReference>
<evidence type="ECO:0000256" key="8">
    <source>
        <dbReference type="SAM" id="SignalP"/>
    </source>
</evidence>
<dbReference type="PANTHER" id="PTHR34229:SF1">
    <property type="entry name" value="METAL TRANSPORT PROTEIN HI_1621-RELATED"/>
    <property type="match status" value="1"/>
</dbReference>
<feature type="transmembrane region" description="Helical" evidence="7">
    <location>
        <begin position="207"/>
        <end position="225"/>
    </location>
</feature>
<feature type="transmembrane region" description="Helical" evidence="7">
    <location>
        <begin position="40"/>
        <end position="60"/>
    </location>
</feature>
<feature type="transmembrane region" description="Helical" evidence="7">
    <location>
        <begin position="265"/>
        <end position="288"/>
    </location>
</feature>
<feature type="chain" id="PRO_5035171924" evidence="8">
    <location>
        <begin position="31"/>
        <end position="299"/>
    </location>
</feature>
<organism evidence="10 11">
    <name type="scientific">Chitinilyticum piscinae</name>
    <dbReference type="NCBI Taxonomy" id="2866724"/>
    <lineage>
        <taxon>Bacteria</taxon>
        <taxon>Pseudomonadati</taxon>
        <taxon>Pseudomonadota</taxon>
        <taxon>Betaproteobacteria</taxon>
        <taxon>Neisseriales</taxon>
        <taxon>Chitinibacteraceae</taxon>
        <taxon>Chitinilyticum</taxon>
    </lineage>
</organism>
<dbReference type="Proteomes" id="UP000604481">
    <property type="component" value="Unassembled WGS sequence"/>
</dbReference>
<feature type="transmembrane region" description="Helical" evidence="7">
    <location>
        <begin position="137"/>
        <end position="164"/>
    </location>
</feature>
<dbReference type="AlphaFoldDB" id="A0A8J7FIE7"/>
<dbReference type="PANTHER" id="PTHR34229">
    <property type="entry name" value="METAL TRANSPORT PROTEIN HI_1621-RELATED"/>
    <property type="match status" value="1"/>
</dbReference>
<dbReference type="RefSeq" id="WP_194116540.1">
    <property type="nucleotide sequence ID" value="NZ_JADFUA010000006.1"/>
</dbReference>
<evidence type="ECO:0000256" key="1">
    <source>
        <dbReference type="ARBA" id="ARBA00004651"/>
    </source>
</evidence>
<feature type="signal peptide" evidence="8">
    <location>
        <begin position="1"/>
        <end position="30"/>
    </location>
</feature>
<evidence type="ECO:0000313" key="10">
    <source>
        <dbReference type="EMBL" id="MBE9610023.1"/>
    </source>
</evidence>
<gene>
    <name evidence="10" type="ORF">INR99_11780</name>
</gene>
<proteinExistence type="predicted"/>
<dbReference type="Gene3D" id="1.10.1760.20">
    <property type="match status" value="1"/>
</dbReference>